<evidence type="ECO:0000256" key="1">
    <source>
        <dbReference type="SAM" id="Phobius"/>
    </source>
</evidence>
<feature type="transmembrane region" description="Helical" evidence="1">
    <location>
        <begin position="34"/>
        <end position="58"/>
    </location>
</feature>
<evidence type="ECO:0000313" key="4">
    <source>
        <dbReference type="Proteomes" id="UP000053372"/>
    </source>
</evidence>
<dbReference type="RefSeq" id="WP_036267311.1">
    <property type="nucleotide sequence ID" value="NZ_LMTZ01000002.1"/>
</dbReference>
<keyword evidence="4" id="KW-1185">Reference proteome</keyword>
<accession>A0A0V8A0N2</accession>
<reference evidence="3 4" key="1">
    <citation type="journal article" date="2015" name="Genome Announc.">
        <title>Draft Genome of the Euendolithic (true boring) Cyanobacterium Mastigocoleus testarum strain BC008.</title>
        <authorList>
            <person name="Guida B.S."/>
            <person name="Garcia-Pichel F."/>
        </authorList>
    </citation>
    <scope>NUCLEOTIDE SEQUENCE [LARGE SCALE GENOMIC DNA]</scope>
    <source>
        <strain evidence="3 4">BC008</strain>
    </source>
</reference>
<dbReference type="Pfam" id="PF09622">
    <property type="entry name" value="DUF2391"/>
    <property type="match status" value="1"/>
</dbReference>
<comment type="caution">
    <text evidence="3">The sequence shown here is derived from an EMBL/GenBank/DDBJ whole genome shotgun (WGS) entry which is preliminary data.</text>
</comment>
<evidence type="ECO:0000313" key="3">
    <source>
        <dbReference type="EMBL" id="KST70191.1"/>
    </source>
</evidence>
<dbReference type="NCBIfam" id="TIGR02587">
    <property type="entry name" value="TIGR02587 family membrane protein"/>
    <property type="match status" value="1"/>
</dbReference>
<name>A0A0V8A0N2_9CYAN</name>
<dbReference type="InterPro" id="IPR013416">
    <property type="entry name" value="CHP02587_IM"/>
</dbReference>
<dbReference type="InterPro" id="IPR024464">
    <property type="entry name" value="DUF2391"/>
</dbReference>
<dbReference type="OrthoDB" id="147125at2"/>
<evidence type="ECO:0000313" key="2">
    <source>
        <dbReference type="EMBL" id="KST66853.1"/>
    </source>
</evidence>
<dbReference type="EMBL" id="LMTZ01000002">
    <property type="protein sequence ID" value="KST70191.1"/>
    <property type="molecule type" value="Genomic_DNA"/>
</dbReference>
<keyword evidence="1" id="KW-1133">Transmembrane helix</keyword>
<dbReference type="AlphaFoldDB" id="A0A0V8A0N2"/>
<sequence length="304" mass="33544">MKTSRQGKSNASGKKKHQLRNRTINPWRRELNDIVRGICGGFLFGIPLLYTMEVWWIGSSATPAMMLLALTLTFIVVFLLNRSEGFRHRTNAFRHYEAITETIEAMAIGLFCSAFILLILQELSSVIALKEALGKIIFESVPFSLGVALANQLLSSEGKNSPGSRIKQKKIKVNATLSDLSGTLIGATVIGFNIAPTDEILFLAAATSEPWLLSIVATSLLISYGIVFQAGFTAEEQRKQHRGIFQTPFSETIICYLVSLIAAAAMLWFFQKLTWNDPWTVWLEYTLLLGLPTTIGGAAGRLAI</sequence>
<feature type="transmembrane region" description="Helical" evidence="1">
    <location>
        <begin position="282"/>
        <end position="303"/>
    </location>
</feature>
<dbReference type="EMBL" id="LMTZ01000093">
    <property type="protein sequence ID" value="KST66853.1"/>
    <property type="molecule type" value="Genomic_DNA"/>
</dbReference>
<feature type="transmembrane region" description="Helical" evidence="1">
    <location>
        <begin position="175"/>
        <end position="195"/>
    </location>
</feature>
<protein>
    <recommendedName>
        <fullName evidence="5">TIGR02587 family membrane protein</fullName>
    </recommendedName>
</protein>
<feature type="transmembrane region" description="Helical" evidence="1">
    <location>
        <begin position="211"/>
        <end position="232"/>
    </location>
</feature>
<feature type="transmembrane region" description="Helical" evidence="1">
    <location>
        <begin position="64"/>
        <end position="81"/>
    </location>
</feature>
<keyword evidence="1" id="KW-0472">Membrane</keyword>
<keyword evidence="1" id="KW-0812">Transmembrane</keyword>
<gene>
    <name evidence="2" type="ORF">BC008_27070</name>
    <name evidence="3" type="ORF">BC008_36675</name>
</gene>
<evidence type="ECO:0008006" key="5">
    <source>
        <dbReference type="Google" id="ProtNLM"/>
    </source>
</evidence>
<dbReference type="Proteomes" id="UP000053372">
    <property type="component" value="Unassembled WGS sequence"/>
</dbReference>
<organism evidence="3 4">
    <name type="scientific">Mastigocoleus testarum BC008</name>
    <dbReference type="NCBI Taxonomy" id="371196"/>
    <lineage>
        <taxon>Bacteria</taxon>
        <taxon>Bacillati</taxon>
        <taxon>Cyanobacteriota</taxon>
        <taxon>Cyanophyceae</taxon>
        <taxon>Nostocales</taxon>
        <taxon>Hapalosiphonaceae</taxon>
        <taxon>Mastigocoleus</taxon>
    </lineage>
</organism>
<feature type="transmembrane region" description="Helical" evidence="1">
    <location>
        <begin position="253"/>
        <end position="270"/>
    </location>
</feature>
<proteinExistence type="predicted"/>